<dbReference type="AlphaFoldDB" id="K6GJF5"/>
<evidence type="ECO:0000259" key="1">
    <source>
        <dbReference type="Pfam" id="PF12680"/>
    </source>
</evidence>
<dbReference type="PANTHER" id="PTHR41252">
    <property type="entry name" value="BLR2505 PROTEIN"/>
    <property type="match status" value="1"/>
</dbReference>
<dbReference type="STRING" id="1208365.B273_0346"/>
<dbReference type="Gene3D" id="3.10.450.50">
    <property type="match status" value="1"/>
</dbReference>
<evidence type="ECO:0000313" key="2">
    <source>
        <dbReference type="EMBL" id="EKO37090.1"/>
    </source>
</evidence>
<evidence type="ECO:0000313" key="3">
    <source>
        <dbReference type="Proteomes" id="UP000010310"/>
    </source>
</evidence>
<feature type="domain" description="SnoaL-like" evidence="1">
    <location>
        <begin position="31"/>
        <end position="129"/>
    </location>
</feature>
<dbReference type="EMBL" id="AMWX01000001">
    <property type="protein sequence ID" value="EKO37090.1"/>
    <property type="molecule type" value="Genomic_DNA"/>
</dbReference>
<accession>K6GJF5</accession>
<organism evidence="2 3">
    <name type="scientific">SAR86 cluster bacterium SAR86E</name>
    <dbReference type="NCBI Taxonomy" id="1208365"/>
    <lineage>
        <taxon>Bacteria</taxon>
        <taxon>Pseudomonadati</taxon>
        <taxon>Pseudomonadota</taxon>
        <taxon>Gammaproteobacteria</taxon>
        <taxon>SAR86 cluster</taxon>
    </lineage>
</organism>
<proteinExistence type="predicted"/>
<dbReference type="InterPro" id="IPR037401">
    <property type="entry name" value="SnoaL-like"/>
</dbReference>
<sequence length="147" mass="16101">MKNMILSFILIAAISTQAGHHEHANDAISVVKKAYATFASGDTEAWTELHSSDLTFTVFGNIPTSGRHVGPEAVIKNVFEPISVHWPNFNIQHKAMYSDGNMVFVHSDMTADGLETETLHMFRVEDGIIESFTAFDDTGSMAAAVKN</sequence>
<dbReference type="SUPFAM" id="SSF54427">
    <property type="entry name" value="NTF2-like"/>
    <property type="match status" value="1"/>
</dbReference>
<dbReference type="PATRIC" id="fig|1208365.4.peg.346"/>
<dbReference type="PANTHER" id="PTHR41252:SF1">
    <property type="entry name" value="BLR2505 PROTEIN"/>
    <property type="match status" value="1"/>
</dbReference>
<gene>
    <name evidence="2" type="ORF">B273_0346</name>
</gene>
<dbReference type="Pfam" id="PF12680">
    <property type="entry name" value="SnoaL_2"/>
    <property type="match status" value="1"/>
</dbReference>
<comment type="caution">
    <text evidence="2">The sequence shown here is derived from an EMBL/GenBank/DDBJ whole genome shotgun (WGS) entry which is preliminary data.</text>
</comment>
<dbReference type="InterPro" id="IPR032710">
    <property type="entry name" value="NTF2-like_dom_sf"/>
</dbReference>
<keyword evidence="3" id="KW-1185">Reference proteome</keyword>
<reference evidence="2 3" key="1">
    <citation type="submission" date="2012-09" db="EMBL/GenBank/DDBJ databases">
        <authorList>
            <person name="Dupont C.L."/>
            <person name="Rusch D.B."/>
            <person name="Lombardo M.-J."/>
            <person name="Novotny M."/>
            <person name="Yee-Greenbaum J."/>
            <person name="Laskin R."/>
        </authorList>
    </citation>
    <scope>NUCLEOTIDE SEQUENCE [LARGE SCALE GENOMIC DNA]</scope>
    <source>
        <strain evidence="2">SAR86E</strain>
    </source>
</reference>
<name>K6GJF5_9GAMM</name>
<dbReference type="Proteomes" id="UP000010310">
    <property type="component" value="Unassembled WGS sequence"/>
</dbReference>
<protein>
    <submittedName>
        <fullName evidence="2">SnoaL-like domain protein</fullName>
    </submittedName>
</protein>